<dbReference type="SUPFAM" id="SSF51182">
    <property type="entry name" value="RmlC-like cupins"/>
    <property type="match status" value="1"/>
</dbReference>
<dbReference type="InterPro" id="IPR014710">
    <property type="entry name" value="RmlC-like_jellyroll"/>
</dbReference>
<evidence type="ECO:0000259" key="2">
    <source>
        <dbReference type="Pfam" id="PF07883"/>
    </source>
</evidence>
<dbReference type="InterPro" id="IPR013096">
    <property type="entry name" value="Cupin_2"/>
</dbReference>
<accession>A0A101RMD8</accession>
<dbReference type="EMBL" id="LMWU01000062">
    <property type="protein sequence ID" value="KUN58287.1"/>
    <property type="molecule type" value="Genomic_DNA"/>
</dbReference>
<gene>
    <name evidence="3" type="ORF">AQJ46_43625</name>
</gene>
<dbReference type="GO" id="GO:0046872">
    <property type="term" value="F:metal ion binding"/>
    <property type="evidence" value="ECO:0007669"/>
    <property type="project" value="UniProtKB-KW"/>
</dbReference>
<evidence type="ECO:0000256" key="1">
    <source>
        <dbReference type="ARBA" id="ARBA00022723"/>
    </source>
</evidence>
<dbReference type="AlphaFoldDB" id="A0A101RMD8"/>
<sequence>MTDAPLHTPLRDITTHHITAGDTVKLAVLTGPRDGSPTTVVFEVWEPGGAQPLNWHPESVETFVVLAGHGRAASDEHERDLAPGDVLVLPVGSKHRIVNTSATERLYTLTVMAPDEGFADLIERGPVATLDERDLAVLRAGTP</sequence>
<feature type="domain" description="Cupin type-2" evidence="2">
    <location>
        <begin position="43"/>
        <end position="106"/>
    </location>
</feature>
<dbReference type="InterPro" id="IPR011051">
    <property type="entry name" value="RmlC_Cupin_sf"/>
</dbReference>
<dbReference type="PANTHER" id="PTHR35848">
    <property type="entry name" value="OXALATE-BINDING PROTEIN"/>
    <property type="match status" value="1"/>
</dbReference>
<dbReference type="Pfam" id="PF07883">
    <property type="entry name" value="Cupin_2"/>
    <property type="match status" value="1"/>
</dbReference>
<dbReference type="Gene3D" id="2.60.120.10">
    <property type="entry name" value="Jelly Rolls"/>
    <property type="match status" value="1"/>
</dbReference>
<name>A0A101RMD8_9ACTN</name>
<comment type="caution">
    <text evidence="3">The sequence shown here is derived from an EMBL/GenBank/DDBJ whole genome shotgun (WGS) entry which is preliminary data.</text>
</comment>
<dbReference type="Proteomes" id="UP000053669">
    <property type="component" value="Unassembled WGS sequence"/>
</dbReference>
<dbReference type="InterPro" id="IPR051610">
    <property type="entry name" value="GPI/OXD"/>
</dbReference>
<organism evidence="3 4">
    <name type="scientific">Streptomyces canus</name>
    <dbReference type="NCBI Taxonomy" id="58343"/>
    <lineage>
        <taxon>Bacteria</taxon>
        <taxon>Bacillati</taxon>
        <taxon>Actinomycetota</taxon>
        <taxon>Actinomycetes</taxon>
        <taxon>Kitasatosporales</taxon>
        <taxon>Streptomycetaceae</taxon>
        <taxon>Streptomyces</taxon>
        <taxon>Streptomyces aurantiacus group</taxon>
    </lineage>
</organism>
<dbReference type="STRING" id="58343.AQJ46_43625"/>
<dbReference type="RefSeq" id="WP_059210901.1">
    <property type="nucleotide sequence ID" value="NZ_KQ948676.1"/>
</dbReference>
<dbReference type="PANTHER" id="PTHR35848:SF6">
    <property type="entry name" value="CUPIN TYPE-2 DOMAIN-CONTAINING PROTEIN"/>
    <property type="match status" value="1"/>
</dbReference>
<protein>
    <submittedName>
        <fullName evidence="3">Cupin</fullName>
    </submittedName>
</protein>
<reference evidence="3 4" key="1">
    <citation type="submission" date="2015-10" db="EMBL/GenBank/DDBJ databases">
        <title>Draft genome sequence of Streptomyces canus DSM 40017, type strain for the species Streptomyces canus.</title>
        <authorList>
            <person name="Ruckert C."/>
            <person name="Winkler A."/>
            <person name="Kalinowski J."/>
            <person name="Kampfer P."/>
            <person name="Glaeser S."/>
        </authorList>
    </citation>
    <scope>NUCLEOTIDE SEQUENCE [LARGE SCALE GENOMIC DNA]</scope>
    <source>
        <strain evidence="3 4">DSM 40017</strain>
    </source>
</reference>
<evidence type="ECO:0000313" key="4">
    <source>
        <dbReference type="Proteomes" id="UP000053669"/>
    </source>
</evidence>
<proteinExistence type="predicted"/>
<evidence type="ECO:0000313" key="3">
    <source>
        <dbReference type="EMBL" id="KUN58287.1"/>
    </source>
</evidence>
<keyword evidence="1" id="KW-0479">Metal-binding</keyword>